<gene>
    <name evidence="2" type="ORF">C7I85_11170</name>
</gene>
<dbReference type="InterPro" id="IPR007712">
    <property type="entry name" value="RelE/ParE_toxin"/>
</dbReference>
<name>A0A2P7SGI8_9HYPH</name>
<organism evidence="2 3">
    <name type="scientific">Pseudaminobacter soli</name>
    <name type="common">ex Li et al. 2025</name>
    <dbReference type="NCBI Taxonomy" id="1295366"/>
    <lineage>
        <taxon>Bacteria</taxon>
        <taxon>Pseudomonadati</taxon>
        <taxon>Pseudomonadota</taxon>
        <taxon>Alphaproteobacteria</taxon>
        <taxon>Hyphomicrobiales</taxon>
        <taxon>Phyllobacteriaceae</taxon>
        <taxon>Pseudaminobacter</taxon>
    </lineage>
</organism>
<keyword evidence="1" id="KW-1277">Toxin-antitoxin system</keyword>
<evidence type="ECO:0000313" key="3">
    <source>
        <dbReference type="Proteomes" id="UP000240653"/>
    </source>
</evidence>
<keyword evidence="3" id="KW-1185">Reference proteome</keyword>
<dbReference type="AlphaFoldDB" id="A0A2P7SGI8"/>
<sequence>MSYRVFFSRSAEEDFLSIIDFIAADNPARAFSFVDDLQRRVVELLAAFPKSGRSYGSFRYTVFGNYVVAYDIDETSKAVYVLLVSEGHRLWREVLDGRT</sequence>
<protein>
    <submittedName>
        <fullName evidence="2">Plasmid stabilization protein</fullName>
    </submittedName>
</protein>
<dbReference type="Gene3D" id="3.30.2310.20">
    <property type="entry name" value="RelE-like"/>
    <property type="match status" value="1"/>
</dbReference>
<dbReference type="RefSeq" id="WP_106724022.1">
    <property type="nucleotide sequence ID" value="NZ_PXYL01000004.1"/>
</dbReference>
<evidence type="ECO:0000256" key="1">
    <source>
        <dbReference type="ARBA" id="ARBA00022649"/>
    </source>
</evidence>
<accession>A0A2P7SGI8</accession>
<dbReference type="OrthoDB" id="8369899at2"/>
<dbReference type="Pfam" id="PF05016">
    <property type="entry name" value="ParE_toxin"/>
    <property type="match status" value="1"/>
</dbReference>
<dbReference type="InterPro" id="IPR035093">
    <property type="entry name" value="RelE/ParE_toxin_dom_sf"/>
</dbReference>
<dbReference type="EMBL" id="PXYL01000004">
    <property type="protein sequence ID" value="PSJ61590.1"/>
    <property type="molecule type" value="Genomic_DNA"/>
</dbReference>
<reference evidence="2 3" key="1">
    <citation type="submission" date="2018-03" db="EMBL/GenBank/DDBJ databases">
        <title>The draft genome of Mesorhizobium soli JCM 19897.</title>
        <authorList>
            <person name="Li L."/>
            <person name="Liu L."/>
            <person name="Liang L."/>
            <person name="Wang T."/>
            <person name="Zhang X."/>
        </authorList>
    </citation>
    <scope>NUCLEOTIDE SEQUENCE [LARGE SCALE GENOMIC DNA]</scope>
    <source>
        <strain evidence="2 3">JCM 19897</strain>
    </source>
</reference>
<evidence type="ECO:0000313" key="2">
    <source>
        <dbReference type="EMBL" id="PSJ61590.1"/>
    </source>
</evidence>
<dbReference type="Proteomes" id="UP000240653">
    <property type="component" value="Unassembled WGS sequence"/>
</dbReference>
<comment type="caution">
    <text evidence="2">The sequence shown here is derived from an EMBL/GenBank/DDBJ whole genome shotgun (WGS) entry which is preliminary data.</text>
</comment>
<proteinExistence type="predicted"/>